<dbReference type="SUPFAM" id="SSF56300">
    <property type="entry name" value="Metallo-dependent phosphatases"/>
    <property type="match status" value="1"/>
</dbReference>
<comment type="caution">
    <text evidence="16">The sequence shown here is derived from an EMBL/GenBank/DDBJ whole genome shotgun (WGS) entry which is preliminary data.</text>
</comment>
<keyword evidence="6 13" id="KW-0378">Hydrolase</keyword>
<dbReference type="EC" id="3.1.3.16" evidence="13"/>
<evidence type="ECO:0000313" key="16">
    <source>
        <dbReference type="EMBL" id="GJE93907.1"/>
    </source>
</evidence>
<keyword evidence="10" id="KW-0408">Iron</keyword>
<evidence type="ECO:0000256" key="4">
    <source>
        <dbReference type="ARBA" id="ARBA00011112"/>
    </source>
</evidence>
<sequence length="637" mass="71734">MSYLYSPSNPSARPPLPLYQVAEPQIAVEPPRQPRANTPERIRERKVPSVPEPYRHTPRDEDFYMLDPTDGRTKPNPELLRDHLFNEGRLTEGQTLFILDEATKAMSREPNMLNLSGPITVCGDIHGQFYDLMKAFEIGGKFTETNYLFLGDYVDRGSFGIECLLYLYALKLWYPSALALLRGNHECRHLTGFFTFRRECLHKYSERIYEACVRSFDALPLAALIDGKFFAVHGGISPHLDKISDLGQIDRFMEPPSSGLLCDLLWADPFPDYGNENLPPVAYADPADPRARGFFPNEVRGCSYNYTYAAVCAFLQRNGLLGVFRGHEVQDMGYTMHRKTTAKKFPSVITVFSAPNYLDVYHNKGAVIKYKNKNITIRQFNSSPHPYWLPNFMDAFTWSLPFVGSKITEMLLAVLSVCTQEELSDTSSDYASEYYDAQQSDEDEEEEEAREQRRQEIRNKILAVGRMQRFFQVLREEAESATELMTATPPPLPHDLPALVPAGGAYGPYGRGSPSPEREPPGGWPAPDALGVHSNAVRRQIRSFSDARTADRANERLPHFVPPATHVVPAPSMRLPRLASYQEEGDEGAAPGIEGLLRHALEAEGLDDGGLVERIAERIARSRPSRPKGLKRFETAP</sequence>
<evidence type="ECO:0000256" key="1">
    <source>
        <dbReference type="ARBA" id="ARBA00001947"/>
    </source>
</evidence>
<protein>
    <recommendedName>
        <fullName evidence="13">Serine/threonine-protein phosphatase</fullName>
        <ecNumber evidence="13">3.1.3.16</ecNumber>
    </recommendedName>
</protein>
<dbReference type="Proteomes" id="UP000703269">
    <property type="component" value="Unassembled WGS sequence"/>
</dbReference>
<dbReference type="PRINTS" id="PR00114">
    <property type="entry name" value="STPHPHTASE"/>
</dbReference>
<evidence type="ECO:0000256" key="3">
    <source>
        <dbReference type="ARBA" id="ARBA00009905"/>
    </source>
</evidence>
<dbReference type="AlphaFoldDB" id="A0A9P3GDX5"/>
<dbReference type="PANTHER" id="PTHR45673">
    <property type="entry name" value="SERINE/THREONINE-PROTEIN PHOSPHATASE 2B CATALYTIC SUBUNIT 1-RELATED"/>
    <property type="match status" value="1"/>
</dbReference>
<dbReference type="GO" id="GO:0033192">
    <property type="term" value="F:calmodulin-dependent protein phosphatase activity"/>
    <property type="evidence" value="ECO:0007669"/>
    <property type="project" value="InterPro"/>
</dbReference>
<comment type="subunit">
    <text evidence="4">Composed of two components (A and B), the A component is the catalytic subunit and the B component confers calcium sensitivity.</text>
</comment>
<evidence type="ECO:0000259" key="15">
    <source>
        <dbReference type="PROSITE" id="PS00125"/>
    </source>
</evidence>
<dbReference type="EMBL" id="BPQB01000036">
    <property type="protein sequence ID" value="GJE93907.1"/>
    <property type="molecule type" value="Genomic_DNA"/>
</dbReference>
<dbReference type="OrthoDB" id="5593063at2759"/>
<feature type="region of interest" description="Disordered" evidence="14">
    <location>
        <begin position="434"/>
        <end position="453"/>
    </location>
</feature>
<keyword evidence="7" id="KW-0862">Zinc</keyword>
<comment type="catalytic activity">
    <reaction evidence="12 13">
        <text>O-phospho-L-threonyl-[protein] + H2O = L-threonyl-[protein] + phosphate</text>
        <dbReference type="Rhea" id="RHEA:47004"/>
        <dbReference type="Rhea" id="RHEA-COMP:11060"/>
        <dbReference type="Rhea" id="RHEA-COMP:11605"/>
        <dbReference type="ChEBI" id="CHEBI:15377"/>
        <dbReference type="ChEBI" id="CHEBI:30013"/>
        <dbReference type="ChEBI" id="CHEBI:43474"/>
        <dbReference type="ChEBI" id="CHEBI:61977"/>
        <dbReference type="EC" id="3.1.3.16"/>
    </reaction>
</comment>
<gene>
    <name evidence="16" type="ORF">PsYK624_100720</name>
</gene>
<evidence type="ECO:0000256" key="9">
    <source>
        <dbReference type="ARBA" id="ARBA00022912"/>
    </source>
</evidence>
<evidence type="ECO:0000256" key="2">
    <source>
        <dbReference type="ARBA" id="ARBA00001965"/>
    </source>
</evidence>
<keyword evidence="5" id="KW-0479">Metal-binding</keyword>
<proteinExistence type="inferred from homology"/>
<evidence type="ECO:0000313" key="17">
    <source>
        <dbReference type="Proteomes" id="UP000703269"/>
    </source>
</evidence>
<dbReference type="Gene3D" id="3.60.21.10">
    <property type="match status" value="1"/>
</dbReference>
<keyword evidence="9" id="KW-0904">Protein phosphatase</keyword>
<evidence type="ECO:0000256" key="10">
    <source>
        <dbReference type="ARBA" id="ARBA00023004"/>
    </source>
</evidence>
<evidence type="ECO:0000256" key="8">
    <source>
        <dbReference type="ARBA" id="ARBA00022860"/>
    </source>
</evidence>
<feature type="compositionally biased region" description="Acidic residues" evidence="14">
    <location>
        <begin position="439"/>
        <end position="449"/>
    </location>
</feature>
<evidence type="ECO:0000256" key="5">
    <source>
        <dbReference type="ARBA" id="ARBA00022723"/>
    </source>
</evidence>
<comment type="similarity">
    <text evidence="3">Belongs to the PPP phosphatase family. PP-2B subfamily.</text>
</comment>
<evidence type="ECO:0000256" key="11">
    <source>
        <dbReference type="ARBA" id="ARBA00047761"/>
    </source>
</evidence>
<dbReference type="InterPro" id="IPR006186">
    <property type="entry name" value="Ser/Thr-sp_prot-phosphatase"/>
</dbReference>
<evidence type="ECO:0000256" key="13">
    <source>
        <dbReference type="RuleBase" id="RU004273"/>
    </source>
</evidence>
<reference evidence="16 17" key="1">
    <citation type="submission" date="2021-08" db="EMBL/GenBank/DDBJ databases">
        <title>Draft Genome Sequence of Phanerochaete sordida strain YK-624.</title>
        <authorList>
            <person name="Mori T."/>
            <person name="Dohra H."/>
            <person name="Suzuki T."/>
            <person name="Kawagishi H."/>
            <person name="Hirai H."/>
        </authorList>
    </citation>
    <scope>NUCLEOTIDE SEQUENCE [LARGE SCALE GENOMIC DNA]</scope>
    <source>
        <strain evidence="16 17">YK-624</strain>
    </source>
</reference>
<name>A0A9P3GDX5_9APHY</name>
<dbReference type="InterPro" id="IPR004843">
    <property type="entry name" value="Calcineurin-like_PHP"/>
</dbReference>
<keyword evidence="8" id="KW-0112">Calmodulin-binding</keyword>
<dbReference type="Pfam" id="PF00149">
    <property type="entry name" value="Metallophos"/>
    <property type="match status" value="1"/>
</dbReference>
<dbReference type="SMART" id="SM00156">
    <property type="entry name" value="PP2Ac"/>
    <property type="match status" value="1"/>
</dbReference>
<evidence type="ECO:0000256" key="12">
    <source>
        <dbReference type="ARBA" id="ARBA00048336"/>
    </source>
</evidence>
<dbReference type="GO" id="GO:0005516">
    <property type="term" value="F:calmodulin binding"/>
    <property type="evidence" value="ECO:0007669"/>
    <property type="project" value="UniProtKB-KW"/>
</dbReference>
<keyword evidence="17" id="KW-1185">Reference proteome</keyword>
<dbReference type="InterPro" id="IPR043360">
    <property type="entry name" value="PP2B"/>
</dbReference>
<dbReference type="CDD" id="cd07416">
    <property type="entry name" value="MPP_PP2B"/>
    <property type="match status" value="1"/>
</dbReference>
<dbReference type="PROSITE" id="PS00125">
    <property type="entry name" value="SER_THR_PHOSPHATASE"/>
    <property type="match status" value="1"/>
</dbReference>
<feature type="compositionally biased region" description="Basic and acidic residues" evidence="14">
    <location>
        <begin position="38"/>
        <end position="62"/>
    </location>
</feature>
<dbReference type="InterPro" id="IPR029052">
    <property type="entry name" value="Metallo-depent_PP-like"/>
</dbReference>
<evidence type="ECO:0000256" key="7">
    <source>
        <dbReference type="ARBA" id="ARBA00022833"/>
    </source>
</evidence>
<feature type="domain" description="Serine/threonine specific protein phosphatases" evidence="15">
    <location>
        <begin position="181"/>
        <end position="186"/>
    </location>
</feature>
<feature type="region of interest" description="Disordered" evidence="14">
    <location>
        <begin position="506"/>
        <end position="530"/>
    </location>
</feature>
<dbReference type="GO" id="GO:0046872">
    <property type="term" value="F:metal ion binding"/>
    <property type="evidence" value="ECO:0007669"/>
    <property type="project" value="UniProtKB-KW"/>
</dbReference>
<dbReference type="GO" id="GO:0097720">
    <property type="term" value="P:calcineurin-mediated signaling"/>
    <property type="evidence" value="ECO:0007669"/>
    <property type="project" value="InterPro"/>
</dbReference>
<accession>A0A9P3GDX5</accession>
<comment type="cofactor">
    <cofactor evidence="2">
        <name>Fe(3+)</name>
        <dbReference type="ChEBI" id="CHEBI:29034"/>
    </cofactor>
</comment>
<comment type="catalytic activity">
    <reaction evidence="11">
        <text>O-phospho-L-seryl-[protein] + H2O = L-seryl-[protein] + phosphate</text>
        <dbReference type="Rhea" id="RHEA:20629"/>
        <dbReference type="Rhea" id="RHEA-COMP:9863"/>
        <dbReference type="Rhea" id="RHEA-COMP:11604"/>
        <dbReference type="ChEBI" id="CHEBI:15377"/>
        <dbReference type="ChEBI" id="CHEBI:29999"/>
        <dbReference type="ChEBI" id="CHEBI:43474"/>
        <dbReference type="ChEBI" id="CHEBI:83421"/>
        <dbReference type="EC" id="3.1.3.16"/>
    </reaction>
</comment>
<evidence type="ECO:0000256" key="14">
    <source>
        <dbReference type="SAM" id="MobiDB-lite"/>
    </source>
</evidence>
<organism evidence="16 17">
    <name type="scientific">Phanerochaete sordida</name>
    <dbReference type="NCBI Taxonomy" id="48140"/>
    <lineage>
        <taxon>Eukaryota</taxon>
        <taxon>Fungi</taxon>
        <taxon>Dikarya</taxon>
        <taxon>Basidiomycota</taxon>
        <taxon>Agaricomycotina</taxon>
        <taxon>Agaricomycetes</taxon>
        <taxon>Polyporales</taxon>
        <taxon>Phanerochaetaceae</taxon>
        <taxon>Phanerochaete</taxon>
    </lineage>
</organism>
<feature type="region of interest" description="Disordered" evidence="14">
    <location>
        <begin position="24"/>
        <end position="76"/>
    </location>
</feature>
<evidence type="ECO:0000256" key="6">
    <source>
        <dbReference type="ARBA" id="ARBA00022801"/>
    </source>
</evidence>
<comment type="cofactor">
    <cofactor evidence="1">
        <name>Zn(2+)</name>
        <dbReference type="ChEBI" id="CHEBI:29105"/>
    </cofactor>
</comment>
<dbReference type="InterPro" id="IPR041751">
    <property type="entry name" value="MPP_PP2B"/>
</dbReference>